<dbReference type="Proteomes" id="UP000005365">
    <property type="component" value="Unassembled WGS sequence"/>
</dbReference>
<name>C6M3F3_NEISI</name>
<protein>
    <submittedName>
        <fullName evidence="2">Uncharacterized protein</fullName>
    </submittedName>
</protein>
<proteinExistence type="predicted"/>
<feature type="compositionally biased region" description="Polar residues" evidence="1">
    <location>
        <begin position="31"/>
        <end position="43"/>
    </location>
</feature>
<accession>C6M3F3</accession>
<evidence type="ECO:0000313" key="3">
    <source>
        <dbReference type="Proteomes" id="UP000005365"/>
    </source>
</evidence>
<organism evidence="2 3">
    <name type="scientific">Neisseria sicca ATCC 29256</name>
    <dbReference type="NCBI Taxonomy" id="547045"/>
    <lineage>
        <taxon>Bacteria</taxon>
        <taxon>Pseudomonadati</taxon>
        <taxon>Pseudomonadota</taxon>
        <taxon>Betaproteobacteria</taxon>
        <taxon>Neisseriales</taxon>
        <taxon>Neisseriaceae</taxon>
        <taxon>Neisseria</taxon>
    </lineage>
</organism>
<gene>
    <name evidence="2" type="ORF">NEISICOT_01101</name>
</gene>
<dbReference type="AlphaFoldDB" id="C6M3F3"/>
<keyword evidence="3" id="KW-1185">Reference proteome</keyword>
<comment type="caution">
    <text evidence="2">The sequence shown here is derived from an EMBL/GenBank/DDBJ whole genome shotgun (WGS) entry which is preliminary data.</text>
</comment>
<dbReference type="EMBL" id="ACKO02000005">
    <property type="protein sequence ID" value="EET45106.1"/>
    <property type="molecule type" value="Genomic_DNA"/>
</dbReference>
<sequence length="43" mass="5124">MSGRSSESFRRPFLRGFQTSKTVRDSRIRLHTQQLTISRSKRK</sequence>
<reference evidence="2" key="1">
    <citation type="submission" date="2009-07" db="EMBL/GenBank/DDBJ databases">
        <authorList>
            <person name="Weinstock G."/>
            <person name="Sodergren E."/>
            <person name="Clifton S."/>
            <person name="Fulton L."/>
            <person name="Fulton B."/>
            <person name="Courtney L."/>
            <person name="Fronick C."/>
            <person name="Harrison M."/>
            <person name="Strong C."/>
            <person name="Farmer C."/>
            <person name="Delahaunty K."/>
            <person name="Markovic C."/>
            <person name="Hall O."/>
            <person name="Minx P."/>
            <person name="Tomlinson C."/>
            <person name="Mitreva M."/>
            <person name="Nelson J."/>
            <person name="Hou S."/>
            <person name="Wollam A."/>
            <person name="Pepin K.H."/>
            <person name="Johnson M."/>
            <person name="Bhonagiri V."/>
            <person name="Nash W.E."/>
            <person name="Warren W."/>
            <person name="Chinwalla A."/>
            <person name="Mardis E.R."/>
            <person name="Wilson R.K."/>
        </authorList>
    </citation>
    <scope>NUCLEOTIDE SEQUENCE [LARGE SCALE GENOMIC DNA]</scope>
    <source>
        <strain evidence="2">ATCC 29256</strain>
    </source>
</reference>
<feature type="region of interest" description="Disordered" evidence="1">
    <location>
        <begin position="1"/>
        <end position="43"/>
    </location>
</feature>
<evidence type="ECO:0000256" key="1">
    <source>
        <dbReference type="SAM" id="MobiDB-lite"/>
    </source>
</evidence>
<evidence type="ECO:0000313" key="2">
    <source>
        <dbReference type="EMBL" id="EET45106.1"/>
    </source>
</evidence>